<dbReference type="AlphaFoldDB" id="A0A9D1FY04"/>
<keyword evidence="1" id="KW-0472">Membrane</keyword>
<gene>
    <name evidence="3" type="ORF">IAA84_01330</name>
</gene>
<dbReference type="Proteomes" id="UP000824140">
    <property type="component" value="Unassembled WGS sequence"/>
</dbReference>
<keyword evidence="1" id="KW-1133">Transmembrane helix</keyword>
<protein>
    <submittedName>
        <fullName evidence="3">Uncharacterized protein</fullName>
    </submittedName>
</protein>
<evidence type="ECO:0000313" key="4">
    <source>
        <dbReference type="Proteomes" id="UP000824140"/>
    </source>
</evidence>
<feature type="signal peptide" evidence="2">
    <location>
        <begin position="1"/>
        <end position="25"/>
    </location>
</feature>
<dbReference type="EMBL" id="DVJN01000026">
    <property type="protein sequence ID" value="HIS91638.1"/>
    <property type="molecule type" value="Genomic_DNA"/>
</dbReference>
<reference evidence="3" key="1">
    <citation type="submission" date="2020-10" db="EMBL/GenBank/DDBJ databases">
        <authorList>
            <person name="Gilroy R."/>
        </authorList>
    </citation>
    <scope>NUCLEOTIDE SEQUENCE</scope>
    <source>
        <strain evidence="3">13766</strain>
    </source>
</reference>
<name>A0A9D1FY04_9FIRM</name>
<evidence type="ECO:0000256" key="1">
    <source>
        <dbReference type="SAM" id="Phobius"/>
    </source>
</evidence>
<comment type="caution">
    <text evidence="3">The sequence shown here is derived from an EMBL/GenBank/DDBJ whole genome shotgun (WGS) entry which is preliminary data.</text>
</comment>
<feature type="transmembrane region" description="Helical" evidence="1">
    <location>
        <begin position="51"/>
        <end position="70"/>
    </location>
</feature>
<evidence type="ECO:0000256" key="2">
    <source>
        <dbReference type="SAM" id="SignalP"/>
    </source>
</evidence>
<feature type="chain" id="PRO_5039370906" evidence="2">
    <location>
        <begin position="26"/>
        <end position="95"/>
    </location>
</feature>
<evidence type="ECO:0000313" key="3">
    <source>
        <dbReference type="EMBL" id="HIS91638.1"/>
    </source>
</evidence>
<reference evidence="3" key="2">
    <citation type="journal article" date="2021" name="PeerJ">
        <title>Extensive microbial diversity within the chicken gut microbiome revealed by metagenomics and culture.</title>
        <authorList>
            <person name="Gilroy R."/>
            <person name="Ravi A."/>
            <person name="Getino M."/>
            <person name="Pursley I."/>
            <person name="Horton D.L."/>
            <person name="Alikhan N.F."/>
            <person name="Baker D."/>
            <person name="Gharbi K."/>
            <person name="Hall N."/>
            <person name="Watson M."/>
            <person name="Adriaenssens E.M."/>
            <person name="Foster-Nyarko E."/>
            <person name="Jarju S."/>
            <person name="Secka A."/>
            <person name="Antonio M."/>
            <person name="Oren A."/>
            <person name="Chaudhuri R.R."/>
            <person name="La Ragione R."/>
            <person name="Hildebrand F."/>
            <person name="Pallen M.J."/>
        </authorList>
    </citation>
    <scope>NUCLEOTIDE SEQUENCE</scope>
    <source>
        <strain evidence="3">13766</strain>
    </source>
</reference>
<proteinExistence type="predicted"/>
<keyword evidence="1" id="KW-0812">Transmembrane</keyword>
<accession>A0A9D1FY04</accession>
<organism evidence="3 4">
    <name type="scientific">Candidatus Alectryocaccomicrobium excrementavium</name>
    <dbReference type="NCBI Taxonomy" id="2840668"/>
    <lineage>
        <taxon>Bacteria</taxon>
        <taxon>Bacillati</taxon>
        <taxon>Bacillota</taxon>
        <taxon>Clostridia</taxon>
        <taxon>Candidatus Alectryocaccomicrobium</taxon>
    </lineage>
</organism>
<keyword evidence="2" id="KW-0732">Signal</keyword>
<sequence length="95" mass="10306">MSRKQRAVLLIVLLCAAWVCSAAFMAAFAGHDCQAAHCPICPVLTQCLDVLFALSLFIPLLCEPVSVHALRARAKRVERCAAAVTLVEQKILLLC</sequence>